<gene>
    <name evidence="1" type="ORF">FM071_06095</name>
</gene>
<sequence>MKDYQYHFTDFCNTPNTLLLDEVIHKLDELVKSKSKIADYDELKSDIEWLKEYYEEESWSDVTRWLTNIDSTLRETFSQYMEILKGLNKKC</sequence>
<dbReference type="RefSeq" id="WP_193109872.1">
    <property type="nucleotide sequence ID" value="NZ_CP041406.1"/>
</dbReference>
<name>A0A7M1B818_9BACT</name>
<dbReference type="AlphaFoldDB" id="A0A7M1B818"/>
<dbReference type="EMBL" id="CP041406">
    <property type="protein sequence ID" value="QOP45883.1"/>
    <property type="molecule type" value="Genomic_DNA"/>
</dbReference>
<dbReference type="Proteomes" id="UP000593580">
    <property type="component" value="Chromosome"/>
</dbReference>
<dbReference type="KEGG" id="spal:FM071_06095"/>
<evidence type="ECO:0000313" key="1">
    <source>
        <dbReference type="EMBL" id="QOP45883.1"/>
    </source>
</evidence>
<proteinExistence type="predicted"/>
<organism evidence="1 2">
    <name type="scientific">Sulfurimonas paralvinellae</name>
    <dbReference type="NCBI Taxonomy" id="317658"/>
    <lineage>
        <taxon>Bacteria</taxon>
        <taxon>Pseudomonadati</taxon>
        <taxon>Campylobacterota</taxon>
        <taxon>Epsilonproteobacteria</taxon>
        <taxon>Campylobacterales</taxon>
        <taxon>Sulfurimonadaceae</taxon>
        <taxon>Sulfurimonas</taxon>
    </lineage>
</organism>
<evidence type="ECO:0000313" key="2">
    <source>
        <dbReference type="Proteomes" id="UP000593580"/>
    </source>
</evidence>
<reference evidence="1 2" key="1">
    <citation type="submission" date="2019-07" db="EMBL/GenBank/DDBJ databases">
        <title>Sulfurimonas paralvinellae sp. nov., a novel mesophilic, hydrogen- and sulfur-oxidizing chemolithoautotroph within the Epsilonproteo- bacteria isolated from a deep-sea hydrothermal vent polychaete nest, reclassification of Thiomicrospira denitrificans as Sulfurimonas denitrificans comb. nov. and emended description of the genus Sulfurimonas.</title>
        <authorList>
            <person name="Wang S."/>
            <person name="Jiang L."/>
            <person name="Shao Z."/>
        </authorList>
    </citation>
    <scope>NUCLEOTIDE SEQUENCE [LARGE SCALE GENOMIC DNA]</scope>
    <source>
        <strain evidence="1 2">GO25</strain>
    </source>
</reference>
<accession>A0A7M1B818</accession>
<keyword evidence="2" id="KW-1185">Reference proteome</keyword>
<protein>
    <submittedName>
        <fullName evidence="1">Uncharacterized protein</fullName>
    </submittedName>
</protein>